<name>A0A975H629_9FLAO</name>
<evidence type="ECO:0000259" key="13">
    <source>
        <dbReference type="Pfam" id="PF00890"/>
    </source>
</evidence>
<evidence type="ECO:0000256" key="8">
    <source>
        <dbReference type="ARBA" id="ARBA00023002"/>
    </source>
</evidence>
<comment type="similarity">
    <text evidence="3 12">Belongs to the FAD-dependent oxidoreductase 2 family. NadB subfamily.</text>
</comment>
<keyword evidence="6 12" id="KW-0662">Pyridine nucleotide biosynthesis</keyword>
<evidence type="ECO:0000256" key="10">
    <source>
        <dbReference type="NCBIfam" id="TIGR00551"/>
    </source>
</evidence>
<dbReference type="InterPro" id="IPR005288">
    <property type="entry name" value="NadB"/>
</dbReference>
<dbReference type="InterPro" id="IPR015939">
    <property type="entry name" value="Fum_Rdtase/Succ_DH_flav-like_C"/>
</dbReference>
<dbReference type="InterPro" id="IPR036188">
    <property type="entry name" value="FAD/NAD-bd_sf"/>
</dbReference>
<evidence type="ECO:0000256" key="2">
    <source>
        <dbReference type="ARBA" id="ARBA00004950"/>
    </source>
</evidence>
<evidence type="ECO:0000259" key="14">
    <source>
        <dbReference type="Pfam" id="PF02910"/>
    </source>
</evidence>
<feature type="domain" description="Fumarate reductase/succinate dehydrogenase flavoprotein-like C-terminal" evidence="14">
    <location>
        <begin position="447"/>
        <end position="525"/>
    </location>
</feature>
<keyword evidence="7 12" id="KW-0274">FAD</keyword>
<dbReference type="SUPFAM" id="SSF46977">
    <property type="entry name" value="Succinate dehydrogenase/fumarate reductase flavoprotein C-terminal domain"/>
    <property type="match status" value="1"/>
</dbReference>
<dbReference type="PIRSF" id="PIRSF000171">
    <property type="entry name" value="SDHA_APRA_LASPO"/>
    <property type="match status" value="1"/>
</dbReference>
<dbReference type="EMBL" id="CP071869">
    <property type="protein sequence ID" value="QTE21479.1"/>
    <property type="molecule type" value="Genomic_DNA"/>
</dbReference>
<accession>A0A975H629</accession>
<dbReference type="NCBIfam" id="TIGR00551">
    <property type="entry name" value="nadB"/>
    <property type="match status" value="1"/>
</dbReference>
<evidence type="ECO:0000313" key="15">
    <source>
        <dbReference type="EMBL" id="QTE21479.1"/>
    </source>
</evidence>
<comment type="subcellular location">
    <subcellularLocation>
        <location evidence="12">Cytoplasm</location>
    </subcellularLocation>
</comment>
<dbReference type="AlphaFoldDB" id="A0A975H629"/>
<evidence type="ECO:0000256" key="4">
    <source>
        <dbReference type="ARBA" id="ARBA00012173"/>
    </source>
</evidence>
<dbReference type="KEGG" id="pcea:J3359_11665"/>
<keyword evidence="8 12" id="KW-0560">Oxidoreductase</keyword>
<comment type="catalytic activity">
    <reaction evidence="9">
        <text>L-aspartate + O2 = iminosuccinate + H2O2</text>
        <dbReference type="Rhea" id="RHEA:25876"/>
        <dbReference type="ChEBI" id="CHEBI:15379"/>
        <dbReference type="ChEBI" id="CHEBI:16240"/>
        <dbReference type="ChEBI" id="CHEBI:29991"/>
        <dbReference type="ChEBI" id="CHEBI:77875"/>
        <dbReference type="EC" id="1.4.3.16"/>
    </reaction>
    <physiologicalReaction direction="left-to-right" evidence="9">
        <dbReference type="Rhea" id="RHEA:25877"/>
    </physiologicalReaction>
</comment>
<evidence type="ECO:0000256" key="6">
    <source>
        <dbReference type="ARBA" id="ARBA00022642"/>
    </source>
</evidence>
<dbReference type="Pfam" id="PF02910">
    <property type="entry name" value="Succ_DH_flav_C"/>
    <property type="match status" value="1"/>
</dbReference>
<dbReference type="SUPFAM" id="SSF51905">
    <property type="entry name" value="FAD/NAD(P)-binding domain"/>
    <property type="match status" value="1"/>
</dbReference>
<keyword evidence="16" id="KW-1185">Reference proteome</keyword>
<feature type="domain" description="FAD-dependent oxidoreductase 2 FAD-binding" evidence="13">
    <location>
        <begin position="11"/>
        <end position="399"/>
    </location>
</feature>
<dbReference type="InterPro" id="IPR003953">
    <property type="entry name" value="FAD-dep_OxRdtase_2_FAD-bd"/>
</dbReference>
<dbReference type="PANTHER" id="PTHR42716">
    <property type="entry name" value="L-ASPARTATE OXIDASE"/>
    <property type="match status" value="1"/>
</dbReference>
<dbReference type="PRINTS" id="PR00368">
    <property type="entry name" value="FADPNR"/>
</dbReference>
<evidence type="ECO:0000256" key="5">
    <source>
        <dbReference type="ARBA" id="ARBA00022630"/>
    </source>
</evidence>
<comment type="cofactor">
    <cofactor evidence="1 12">
        <name>FAD</name>
        <dbReference type="ChEBI" id="CHEBI:57692"/>
    </cofactor>
</comment>
<dbReference type="PANTHER" id="PTHR42716:SF2">
    <property type="entry name" value="L-ASPARTATE OXIDASE, CHLOROPLASTIC"/>
    <property type="match status" value="1"/>
</dbReference>
<dbReference type="FunFam" id="3.90.700.10:FF:000002">
    <property type="entry name" value="L-aspartate oxidase"/>
    <property type="match status" value="1"/>
</dbReference>
<dbReference type="EC" id="1.4.3.16" evidence="4 10"/>
<organism evidence="15 16">
    <name type="scientific">Polaribacter cellanae</name>
    <dbReference type="NCBI Taxonomy" id="2818493"/>
    <lineage>
        <taxon>Bacteria</taxon>
        <taxon>Pseudomonadati</taxon>
        <taxon>Bacteroidota</taxon>
        <taxon>Flavobacteriia</taxon>
        <taxon>Flavobacteriales</taxon>
        <taxon>Flavobacteriaceae</taxon>
    </lineage>
</organism>
<dbReference type="GO" id="GO:0008734">
    <property type="term" value="F:L-aspartate oxidase activity"/>
    <property type="evidence" value="ECO:0007669"/>
    <property type="project" value="UniProtKB-UniRule"/>
</dbReference>
<dbReference type="RefSeq" id="WP_208077037.1">
    <property type="nucleotide sequence ID" value="NZ_CP071869.1"/>
</dbReference>
<dbReference type="Gene3D" id="1.20.58.100">
    <property type="entry name" value="Fumarate reductase/succinate dehydrogenase flavoprotein-like, C-terminal domain"/>
    <property type="match status" value="1"/>
</dbReference>
<dbReference type="GO" id="GO:0009435">
    <property type="term" value="P:NAD+ biosynthetic process"/>
    <property type="evidence" value="ECO:0007669"/>
    <property type="project" value="InterPro"/>
</dbReference>
<dbReference type="Gene3D" id="3.50.50.60">
    <property type="entry name" value="FAD/NAD(P)-binding domain"/>
    <property type="match status" value="1"/>
</dbReference>
<dbReference type="Pfam" id="PF00890">
    <property type="entry name" value="FAD_binding_2"/>
    <property type="match status" value="1"/>
</dbReference>
<feature type="active site" description="Proton acceptor" evidence="11">
    <location>
        <position position="297"/>
    </location>
</feature>
<dbReference type="InterPro" id="IPR027477">
    <property type="entry name" value="Succ_DH/fumarate_Rdtase_cat_sf"/>
</dbReference>
<comment type="function">
    <text evidence="12">Catalyzes the oxidation of L-aspartate to iminoaspartate.</text>
</comment>
<sequence length="527" mass="59341">MATSNKKIECDFLIIGSGISGLTFALKIATKFEKAKVVIVTKDEKSESNTKYAQGGIATVYNNNKDSFEQHIQDTLIAGDGLCDPEVVKMVIKDAPERLVELINWGVKFDKNKTGNYDLGREGGHSQNRILHHADITGLEIERSLLAQVEQKQNIDFLTHHYAIDVITEHQVKKEKTKRNSKISCFGAYVLDEKNEIVKTFVSKFTLLASGGNGQVYETTTNPIIATGDGLAIAYRAKAEISEVEFIQFHPTALYNPGEYPAFLISEAVRGFGAKLRDYNGNFFMHNYDKREELASRDIVARAIDNELKKSGKPHVYLDCKYLDFDKFKAHFPNITEKCASLGIDVRKDYIPVVPASHYICGGVNVNKNAKTSIKKLYACGEVTRTGLHGGNRLASNSLLEGLVYAHKAFLNISKKFEKAKMPNDIPEWNDIGVKKNTEKILITHDRNEVKKIMSNYVGIVRSNERLKRAENRLKILYEDTKVLYNNSELSVDLCELRNLITTAYLITQFSKNRKENSGGFYNLDLK</sequence>
<proteinExistence type="inferred from homology"/>
<protein>
    <recommendedName>
        <fullName evidence="4 10">L-aspartate oxidase</fullName>
        <ecNumber evidence="4 10">1.4.3.16</ecNumber>
    </recommendedName>
</protein>
<evidence type="ECO:0000256" key="7">
    <source>
        <dbReference type="ARBA" id="ARBA00022827"/>
    </source>
</evidence>
<reference evidence="15 16" key="1">
    <citation type="submission" date="2021-03" db="EMBL/GenBank/DDBJ databases">
        <title>Complete genome of Polaribacter_sp.SM13.</title>
        <authorList>
            <person name="Jeong S.W."/>
            <person name="Bae J.W."/>
        </authorList>
    </citation>
    <scope>NUCLEOTIDE SEQUENCE [LARGE SCALE GENOMIC DNA]</scope>
    <source>
        <strain evidence="15 16">SM13</strain>
    </source>
</reference>
<dbReference type="GO" id="GO:0005737">
    <property type="term" value="C:cytoplasm"/>
    <property type="evidence" value="ECO:0007669"/>
    <property type="project" value="UniProtKB-SubCell"/>
</dbReference>
<dbReference type="Proteomes" id="UP000663920">
    <property type="component" value="Chromosome"/>
</dbReference>
<gene>
    <name evidence="15" type="primary">nadB</name>
    <name evidence="15" type="ORF">J3359_11665</name>
</gene>
<dbReference type="Gene3D" id="3.90.700.10">
    <property type="entry name" value="Succinate dehydrogenase/fumarate reductase flavoprotein, catalytic domain"/>
    <property type="match status" value="1"/>
</dbReference>
<evidence type="ECO:0000313" key="16">
    <source>
        <dbReference type="Proteomes" id="UP000663920"/>
    </source>
</evidence>
<evidence type="ECO:0000256" key="11">
    <source>
        <dbReference type="PIRSR" id="PIRSR000171-1"/>
    </source>
</evidence>
<dbReference type="InterPro" id="IPR037099">
    <property type="entry name" value="Fum_R/Succ_DH_flav-like_C_sf"/>
</dbReference>
<evidence type="ECO:0000256" key="1">
    <source>
        <dbReference type="ARBA" id="ARBA00001974"/>
    </source>
</evidence>
<evidence type="ECO:0000256" key="3">
    <source>
        <dbReference type="ARBA" id="ARBA00008562"/>
    </source>
</evidence>
<evidence type="ECO:0000256" key="9">
    <source>
        <dbReference type="ARBA" id="ARBA00048305"/>
    </source>
</evidence>
<evidence type="ECO:0000256" key="12">
    <source>
        <dbReference type="RuleBase" id="RU362049"/>
    </source>
</evidence>
<keyword evidence="5 12" id="KW-0285">Flavoprotein</keyword>
<comment type="pathway">
    <text evidence="2 12">Cofactor biosynthesis; NAD(+) biosynthesis; iminoaspartate from L-aspartate (oxidase route): step 1/1.</text>
</comment>
<dbReference type="SUPFAM" id="SSF56425">
    <property type="entry name" value="Succinate dehydrogenase/fumarate reductase flavoprotein, catalytic domain"/>
    <property type="match status" value="1"/>
</dbReference>